<dbReference type="InterPro" id="IPR050327">
    <property type="entry name" value="Proton-linked_MCT"/>
</dbReference>
<dbReference type="OrthoDB" id="2213137at2759"/>
<dbReference type="GO" id="GO:0008028">
    <property type="term" value="F:monocarboxylic acid transmembrane transporter activity"/>
    <property type="evidence" value="ECO:0007669"/>
    <property type="project" value="TreeGrafter"/>
</dbReference>
<gene>
    <name evidence="4" type="ORF">Baya_5465</name>
</gene>
<feature type="transmembrane region" description="Helical" evidence="2">
    <location>
        <begin position="76"/>
        <end position="96"/>
    </location>
</feature>
<feature type="transmembrane region" description="Helical" evidence="2">
    <location>
        <begin position="258"/>
        <end position="281"/>
    </location>
</feature>
<dbReference type="InterPro" id="IPR036259">
    <property type="entry name" value="MFS_trans_sf"/>
</dbReference>
<keyword evidence="2" id="KW-0472">Membrane</keyword>
<keyword evidence="2" id="KW-1133">Transmembrane helix</keyword>
<name>A0A556TUR8_BAGYA</name>
<keyword evidence="2" id="KW-0812">Transmembrane</keyword>
<dbReference type="GO" id="GO:0016020">
    <property type="term" value="C:membrane"/>
    <property type="evidence" value="ECO:0007669"/>
    <property type="project" value="UniProtKB-SubCell"/>
</dbReference>
<reference evidence="4 5" key="1">
    <citation type="journal article" date="2019" name="Genome Biol. Evol.">
        <title>Whole-Genome Sequencing of the Giant Devil Catfish, Bagarius yarrelli.</title>
        <authorList>
            <person name="Jiang W."/>
            <person name="Lv Y."/>
            <person name="Cheng L."/>
            <person name="Yang K."/>
            <person name="Chao B."/>
            <person name="Wang X."/>
            <person name="Li Y."/>
            <person name="Pan X."/>
            <person name="You X."/>
            <person name="Zhang Y."/>
            <person name="Yang J."/>
            <person name="Li J."/>
            <person name="Zhang X."/>
            <person name="Liu S."/>
            <person name="Sun C."/>
            <person name="Yang J."/>
            <person name="Shi Q."/>
        </authorList>
    </citation>
    <scope>NUCLEOTIDE SEQUENCE [LARGE SCALE GENOMIC DNA]</scope>
    <source>
        <strain evidence="4">JWS20170419001</strain>
        <tissue evidence="4">Muscle</tissue>
    </source>
</reference>
<feature type="transmembrane region" description="Helical" evidence="2">
    <location>
        <begin position="201"/>
        <end position="221"/>
    </location>
</feature>
<evidence type="ECO:0000256" key="1">
    <source>
        <dbReference type="ARBA" id="ARBA00004141"/>
    </source>
</evidence>
<dbReference type="AlphaFoldDB" id="A0A556TUR8"/>
<feature type="transmembrane region" description="Helical" evidence="2">
    <location>
        <begin position="168"/>
        <end position="189"/>
    </location>
</feature>
<evidence type="ECO:0000256" key="2">
    <source>
        <dbReference type="SAM" id="Phobius"/>
    </source>
</evidence>
<feature type="domain" description="Major facilitator superfamily (MFS) profile" evidence="3">
    <location>
        <begin position="1"/>
        <end position="348"/>
    </location>
</feature>
<evidence type="ECO:0000313" key="4">
    <source>
        <dbReference type="EMBL" id="TSK77054.1"/>
    </source>
</evidence>
<protein>
    <submittedName>
        <fullName evidence="4">Monocarboxylate transporter 13</fullName>
    </submittedName>
</protein>
<dbReference type="Gene3D" id="1.20.1250.20">
    <property type="entry name" value="MFS general substrate transporter like domains"/>
    <property type="match status" value="1"/>
</dbReference>
<accession>A0A556TUR8</accession>
<feature type="transmembrane region" description="Helical" evidence="2">
    <location>
        <begin position="19"/>
        <end position="37"/>
    </location>
</feature>
<dbReference type="Proteomes" id="UP000319801">
    <property type="component" value="Unassembled WGS sequence"/>
</dbReference>
<sequence>MPDVSKGTAVCNAYGARPVVMIGGFLSGLGLILASQATTLVHLYLTMGLISGTGWALVFTPTIASLMQYFSTRRSLAMGLGLTGVGLSSFAFSPFFQYLVEAYGWRGALLILGGLSLNIVASGALIRPLEPRKVVKNNESNSMSDSSVSFFSRICEYFELSLLLHRGFLTYSLAVTCFNAGYFIPYVHLVAHSRLVGFSEYQAAFVISSTGVTDIVGRVVSGWVSYLPRVRSIHLLTIWTALVSLFLLLLPLQVNYRGLLAISLAYGFSAGAMTPLVFSVVPEIVGLERMVGALGLIQLIESVGGLFGAPLSGWLRDITGAYIWSFVLASGFLMAGTIITMLLPNFFSCTDPIPDCSPKKLSRDTVTEDEIFKQVLSLDSDEITQHANTKIAETLPSQNHITDWTEGGANC</sequence>
<evidence type="ECO:0000313" key="5">
    <source>
        <dbReference type="Proteomes" id="UP000319801"/>
    </source>
</evidence>
<feature type="transmembrane region" description="Helical" evidence="2">
    <location>
        <begin position="108"/>
        <end position="126"/>
    </location>
</feature>
<dbReference type="Pfam" id="PF07690">
    <property type="entry name" value="MFS_1"/>
    <property type="match status" value="1"/>
</dbReference>
<dbReference type="PANTHER" id="PTHR11360:SF19">
    <property type="entry name" value="MONOCARBOXYLATE TRANSPORTER 13"/>
    <property type="match status" value="1"/>
</dbReference>
<dbReference type="SUPFAM" id="SSF103473">
    <property type="entry name" value="MFS general substrate transporter"/>
    <property type="match status" value="1"/>
</dbReference>
<organism evidence="4 5">
    <name type="scientific">Bagarius yarrelli</name>
    <name type="common">Goonch</name>
    <name type="synonym">Bagrus yarrelli</name>
    <dbReference type="NCBI Taxonomy" id="175774"/>
    <lineage>
        <taxon>Eukaryota</taxon>
        <taxon>Metazoa</taxon>
        <taxon>Chordata</taxon>
        <taxon>Craniata</taxon>
        <taxon>Vertebrata</taxon>
        <taxon>Euteleostomi</taxon>
        <taxon>Actinopterygii</taxon>
        <taxon>Neopterygii</taxon>
        <taxon>Teleostei</taxon>
        <taxon>Ostariophysi</taxon>
        <taxon>Siluriformes</taxon>
        <taxon>Sisoridae</taxon>
        <taxon>Sisorinae</taxon>
        <taxon>Bagarius</taxon>
    </lineage>
</organism>
<dbReference type="EMBL" id="VCAZ01000020">
    <property type="protein sequence ID" value="TSK77054.1"/>
    <property type="molecule type" value="Genomic_DNA"/>
</dbReference>
<proteinExistence type="predicted"/>
<feature type="transmembrane region" description="Helical" evidence="2">
    <location>
        <begin position="293"/>
        <end position="315"/>
    </location>
</feature>
<dbReference type="PROSITE" id="PS50850">
    <property type="entry name" value="MFS"/>
    <property type="match status" value="1"/>
</dbReference>
<keyword evidence="5" id="KW-1185">Reference proteome</keyword>
<feature type="transmembrane region" description="Helical" evidence="2">
    <location>
        <begin position="321"/>
        <end position="343"/>
    </location>
</feature>
<evidence type="ECO:0000259" key="3">
    <source>
        <dbReference type="PROSITE" id="PS50850"/>
    </source>
</evidence>
<comment type="caution">
    <text evidence="4">The sequence shown here is derived from an EMBL/GenBank/DDBJ whole genome shotgun (WGS) entry which is preliminary data.</text>
</comment>
<comment type="subcellular location">
    <subcellularLocation>
        <location evidence="1">Membrane</location>
        <topology evidence="1">Multi-pass membrane protein</topology>
    </subcellularLocation>
</comment>
<dbReference type="InterPro" id="IPR020846">
    <property type="entry name" value="MFS_dom"/>
</dbReference>
<dbReference type="InterPro" id="IPR011701">
    <property type="entry name" value="MFS"/>
</dbReference>
<dbReference type="PANTHER" id="PTHR11360">
    <property type="entry name" value="MONOCARBOXYLATE TRANSPORTER"/>
    <property type="match status" value="1"/>
</dbReference>
<feature type="transmembrane region" description="Helical" evidence="2">
    <location>
        <begin position="233"/>
        <end position="252"/>
    </location>
</feature>
<feature type="transmembrane region" description="Helical" evidence="2">
    <location>
        <begin position="43"/>
        <end position="64"/>
    </location>
</feature>